<evidence type="ECO:0000256" key="4">
    <source>
        <dbReference type="ARBA" id="ARBA00022490"/>
    </source>
</evidence>
<dbReference type="EMBL" id="KZ819321">
    <property type="protein sequence ID" value="PWN24080.1"/>
    <property type="molecule type" value="Genomic_DNA"/>
</dbReference>
<feature type="region of interest" description="Disordered" evidence="9">
    <location>
        <begin position="294"/>
        <end position="339"/>
    </location>
</feature>
<evidence type="ECO:0000256" key="2">
    <source>
        <dbReference type="ARBA" id="ARBA00004496"/>
    </source>
</evidence>
<dbReference type="CDD" id="cd03672">
    <property type="entry name" value="NUDIX_Dcp2p_Nudt20"/>
    <property type="match status" value="1"/>
</dbReference>
<comment type="similarity">
    <text evidence="3">Belongs to the Nudix hydrolase family. DCP2 subfamily.</text>
</comment>
<dbReference type="PANTHER" id="PTHR23114">
    <property type="entry name" value="M7GPPPN-MRNA HYDROLASE"/>
    <property type="match status" value="1"/>
</dbReference>
<dbReference type="GeneID" id="37012521"/>
<dbReference type="SMART" id="SM01125">
    <property type="entry name" value="DCP2"/>
    <property type="match status" value="1"/>
</dbReference>
<feature type="region of interest" description="Disordered" evidence="9">
    <location>
        <begin position="448"/>
        <end position="470"/>
    </location>
</feature>
<sequence>MTGANTSAASSGASNQWASLSFVEVLEDLSSRFIVNLPSEELQRIERICFQVEQAHWFYEDFLRPLNPKLPSLNLRKFSIYILQTASLSVPLIRQYVSSNNDANSSGTIQDLSALGGQTYGLEAAFDEFMKYKTRVPVCGAVLLSEDFKSCVLVKGWRSSAAWGFPKGKINQSESHRDCAVRETLEETGFDCSELLAPESPHWMELNVREQKMRLYIVPGVRKDTVFETQTRKEISKISWFKLSDLPTWKQSQAGGGGGLASANAGAKFYLVTPFIGKLKQWIRDNKKRVQIEQGGIPGADLEQSSAMASTESTAMRVAPAQPLAEQATTAPSSLSQSNGDSATLLALLQGSNARPAPPPAQSLGTFNPHAHQSVVPPVLASGPAASAASSRTTHYPQPSDPEQILAQQLQNQHLSAPSSQSPLPAPRAAKSSGGTLKLLEMLSPNAPAAQPAALASENPAPGQDLGEEHERARKREALLLQLMGGDIEPSSQQGAKASGTHQHNSPDGFGQFAERPNTAIPKTAKEASLLAMLQNGDGFLEQAPQQWQQQQHEATHVVGPPAPPLNVMHDQRDQHQATGTYPQGGANGPYLSPPPPPHAVAGIHSPDVGRASLLAMLNAGPVTSSRGAPQNLQQQAHMYPQPVPYPHHLPSMPLSGPPPPHIQHSGFPPWQQYPQHPHGPQSAQPGFPPGPMPPMAHMPPMAGPPFSSQHHSQGQFHQQPHNDGRGLGLPEVQNGGGGQFGPPLPFSPPMQQNVGVPNGPAGGPAPPKQNGNTGGLLALLNGP</sequence>
<dbReference type="GO" id="GO:0140933">
    <property type="term" value="F:5'-(N(7)-methylguanosine 5'-triphospho)-[mRNA] hydrolase activity"/>
    <property type="evidence" value="ECO:0007669"/>
    <property type="project" value="InterPro"/>
</dbReference>
<evidence type="ECO:0000256" key="1">
    <source>
        <dbReference type="ARBA" id="ARBA00001936"/>
    </source>
</evidence>
<feature type="compositionally biased region" description="Polar residues" evidence="9">
    <location>
        <begin position="490"/>
        <end position="506"/>
    </location>
</feature>
<feature type="compositionally biased region" description="Polar residues" evidence="9">
    <location>
        <begin position="406"/>
        <end position="415"/>
    </location>
</feature>
<evidence type="ECO:0000256" key="6">
    <source>
        <dbReference type="ARBA" id="ARBA00022801"/>
    </source>
</evidence>
<dbReference type="AlphaFoldDB" id="A0A316UFS5"/>
<dbReference type="PROSITE" id="PS51462">
    <property type="entry name" value="NUDIX"/>
    <property type="match status" value="1"/>
</dbReference>
<feature type="compositionally biased region" description="Low complexity" evidence="9">
    <location>
        <begin position="374"/>
        <end position="391"/>
    </location>
</feature>
<dbReference type="Gene3D" id="1.10.10.1050">
    <property type="entry name" value="Dcp2, box A domain"/>
    <property type="match status" value="1"/>
</dbReference>
<evidence type="ECO:0000259" key="10">
    <source>
        <dbReference type="PROSITE" id="PS51462"/>
    </source>
</evidence>
<protein>
    <submittedName>
        <fullName evidence="11">DCP2-domain-containing protein</fullName>
    </submittedName>
</protein>
<dbReference type="Gene3D" id="3.90.79.10">
    <property type="entry name" value="Nucleoside Triphosphate Pyrophosphohydrolase"/>
    <property type="match status" value="1"/>
</dbReference>
<evidence type="ECO:0000256" key="5">
    <source>
        <dbReference type="ARBA" id="ARBA00022723"/>
    </source>
</evidence>
<dbReference type="RefSeq" id="XP_025351240.1">
    <property type="nucleotide sequence ID" value="XM_025490787.1"/>
</dbReference>
<evidence type="ECO:0000256" key="3">
    <source>
        <dbReference type="ARBA" id="ARBA00005279"/>
    </source>
</evidence>
<feature type="compositionally biased region" description="Pro residues" evidence="9">
    <location>
        <begin position="687"/>
        <end position="704"/>
    </location>
</feature>
<accession>A0A316UFS5</accession>
<feature type="compositionally biased region" description="Low complexity" evidence="9">
    <location>
        <begin position="416"/>
        <end position="430"/>
    </location>
</feature>
<dbReference type="GO" id="GO:0003723">
    <property type="term" value="F:RNA binding"/>
    <property type="evidence" value="ECO:0007669"/>
    <property type="project" value="UniProtKB-KW"/>
</dbReference>
<dbReference type="InterPro" id="IPR044099">
    <property type="entry name" value="Dcp2_NUDIX"/>
</dbReference>
<dbReference type="GO" id="GO:0000932">
    <property type="term" value="C:P-body"/>
    <property type="evidence" value="ECO:0007669"/>
    <property type="project" value="TreeGrafter"/>
</dbReference>
<dbReference type="OrthoDB" id="18996at2759"/>
<feature type="compositionally biased region" description="Polar residues" evidence="9">
    <location>
        <begin position="327"/>
        <end position="339"/>
    </location>
</feature>
<keyword evidence="7" id="KW-0694">RNA-binding</keyword>
<feature type="compositionally biased region" description="Low complexity" evidence="9">
    <location>
        <begin position="769"/>
        <end position="784"/>
    </location>
</feature>
<feature type="compositionally biased region" description="Low complexity" evidence="9">
    <location>
        <begin position="448"/>
        <end position="461"/>
    </location>
</feature>
<name>A0A316UFS5_9BASI</name>
<dbReference type="InterPro" id="IPR020084">
    <property type="entry name" value="NUDIX_hydrolase_CS"/>
</dbReference>
<feature type="region of interest" description="Disordered" evidence="9">
    <location>
        <begin position="641"/>
        <end position="784"/>
    </location>
</feature>
<dbReference type="InterPro" id="IPR007722">
    <property type="entry name" value="DCP2_BoxA"/>
</dbReference>
<dbReference type="Pfam" id="PF05026">
    <property type="entry name" value="DCP2"/>
    <property type="match status" value="1"/>
</dbReference>
<dbReference type="GO" id="GO:0000184">
    <property type="term" value="P:nuclear-transcribed mRNA catabolic process, nonsense-mediated decay"/>
    <property type="evidence" value="ECO:0007669"/>
    <property type="project" value="InterPro"/>
</dbReference>
<evidence type="ECO:0000313" key="12">
    <source>
        <dbReference type="Proteomes" id="UP000245942"/>
    </source>
</evidence>
<evidence type="ECO:0000313" key="11">
    <source>
        <dbReference type="EMBL" id="PWN24080.1"/>
    </source>
</evidence>
<feature type="region of interest" description="Disordered" evidence="9">
    <location>
        <begin position="574"/>
        <end position="593"/>
    </location>
</feature>
<evidence type="ECO:0000256" key="7">
    <source>
        <dbReference type="ARBA" id="ARBA00022884"/>
    </source>
</evidence>
<keyword evidence="12" id="KW-1185">Reference proteome</keyword>
<keyword evidence="8" id="KW-0464">Manganese</keyword>
<feature type="compositionally biased region" description="Low complexity" evidence="9">
    <location>
        <begin position="705"/>
        <end position="722"/>
    </location>
</feature>
<dbReference type="GO" id="GO:0000290">
    <property type="term" value="P:deadenylation-dependent decapping of nuclear-transcribed mRNA"/>
    <property type="evidence" value="ECO:0007669"/>
    <property type="project" value="InterPro"/>
</dbReference>
<gene>
    <name evidence="11" type="ORF">BCV69DRAFT_265549</name>
</gene>
<evidence type="ECO:0000256" key="9">
    <source>
        <dbReference type="SAM" id="MobiDB-lite"/>
    </source>
</evidence>
<dbReference type="Pfam" id="PF00293">
    <property type="entry name" value="NUDIX"/>
    <property type="match status" value="1"/>
</dbReference>
<dbReference type="FunFam" id="3.90.79.10:FF:000003">
    <property type="entry name" value="M7GpppN-mRNA hydrolase isoform 2"/>
    <property type="match status" value="1"/>
</dbReference>
<keyword evidence="6" id="KW-0378">Hydrolase</keyword>
<dbReference type="Proteomes" id="UP000245942">
    <property type="component" value="Unassembled WGS sequence"/>
</dbReference>
<dbReference type="InterPro" id="IPR036189">
    <property type="entry name" value="DCP2_BoxA_sf"/>
</dbReference>
<keyword evidence="5" id="KW-0479">Metal-binding</keyword>
<dbReference type="GO" id="GO:0030145">
    <property type="term" value="F:manganese ion binding"/>
    <property type="evidence" value="ECO:0007669"/>
    <property type="project" value="InterPro"/>
</dbReference>
<feature type="domain" description="Nudix hydrolase" evidence="10">
    <location>
        <begin position="134"/>
        <end position="266"/>
    </location>
</feature>
<dbReference type="PROSITE" id="PS00893">
    <property type="entry name" value="NUDIX_BOX"/>
    <property type="match status" value="1"/>
</dbReference>
<dbReference type="InterPro" id="IPR000086">
    <property type="entry name" value="NUDIX_hydrolase_dom"/>
</dbReference>
<evidence type="ECO:0000256" key="8">
    <source>
        <dbReference type="ARBA" id="ARBA00023211"/>
    </source>
</evidence>
<feature type="compositionally biased region" description="Low complexity" evidence="9">
    <location>
        <begin position="305"/>
        <end position="316"/>
    </location>
</feature>
<comment type="subcellular location">
    <subcellularLocation>
        <location evidence="2">Cytoplasm</location>
    </subcellularLocation>
</comment>
<dbReference type="SUPFAM" id="SSF55811">
    <property type="entry name" value="Nudix"/>
    <property type="match status" value="1"/>
</dbReference>
<dbReference type="PANTHER" id="PTHR23114:SF17">
    <property type="entry name" value="M7GPPPN-MRNA HYDROLASE"/>
    <property type="match status" value="1"/>
</dbReference>
<feature type="region of interest" description="Disordered" evidence="9">
    <location>
        <begin position="488"/>
        <end position="516"/>
    </location>
</feature>
<proteinExistence type="inferred from homology"/>
<comment type="cofactor">
    <cofactor evidence="1">
        <name>Mn(2+)</name>
        <dbReference type="ChEBI" id="CHEBI:29035"/>
    </cofactor>
</comment>
<dbReference type="SUPFAM" id="SSF140586">
    <property type="entry name" value="Dcp2 domain-like"/>
    <property type="match status" value="1"/>
</dbReference>
<dbReference type="InterPro" id="IPR015797">
    <property type="entry name" value="NUDIX_hydrolase-like_dom_sf"/>
</dbReference>
<dbReference type="STRING" id="1684307.A0A316UFS5"/>
<keyword evidence="4" id="KW-0963">Cytoplasm</keyword>
<reference evidence="11 12" key="1">
    <citation type="journal article" date="2018" name="Mol. Biol. Evol.">
        <title>Broad Genomic Sampling Reveals a Smut Pathogenic Ancestry of the Fungal Clade Ustilaginomycotina.</title>
        <authorList>
            <person name="Kijpornyongpan T."/>
            <person name="Mondo S.J."/>
            <person name="Barry K."/>
            <person name="Sandor L."/>
            <person name="Lee J."/>
            <person name="Lipzen A."/>
            <person name="Pangilinan J."/>
            <person name="LaButti K."/>
            <person name="Hainaut M."/>
            <person name="Henrissat B."/>
            <person name="Grigoriev I.V."/>
            <person name="Spatafora J.W."/>
            <person name="Aime M.C."/>
        </authorList>
    </citation>
    <scope>NUCLEOTIDE SEQUENCE [LARGE SCALE GENOMIC DNA]</scope>
    <source>
        <strain evidence="11 12">MCA 4718</strain>
    </source>
</reference>
<organism evidence="11 12">
    <name type="scientific">Pseudomicrostroma glucosiphilum</name>
    <dbReference type="NCBI Taxonomy" id="1684307"/>
    <lineage>
        <taxon>Eukaryota</taxon>
        <taxon>Fungi</taxon>
        <taxon>Dikarya</taxon>
        <taxon>Basidiomycota</taxon>
        <taxon>Ustilaginomycotina</taxon>
        <taxon>Exobasidiomycetes</taxon>
        <taxon>Microstromatales</taxon>
        <taxon>Microstromatales incertae sedis</taxon>
        <taxon>Pseudomicrostroma</taxon>
    </lineage>
</organism>
<feature type="region of interest" description="Disordered" evidence="9">
    <location>
        <begin position="352"/>
        <end position="433"/>
    </location>
</feature>